<protein>
    <submittedName>
        <fullName evidence="9">Uncharacterized protein</fullName>
    </submittedName>
</protein>
<evidence type="ECO:0000313" key="9">
    <source>
        <dbReference type="EMBL" id="CAD7238748.1"/>
    </source>
</evidence>
<keyword evidence="4" id="KW-0349">Heme</keyword>
<dbReference type="AlphaFoldDB" id="A0A7R9A0G9"/>
<dbReference type="Gene3D" id="1.10.760.10">
    <property type="entry name" value="Cytochrome c-like domain"/>
    <property type="match status" value="1"/>
</dbReference>
<evidence type="ECO:0000256" key="3">
    <source>
        <dbReference type="ARBA" id="ARBA00022448"/>
    </source>
</evidence>
<dbReference type="InterPro" id="IPR036909">
    <property type="entry name" value="Cyt_c-like_dom_sf"/>
</dbReference>
<dbReference type="PANTHER" id="PTHR40942:SF4">
    <property type="entry name" value="CYTOCHROME C5"/>
    <property type="match status" value="1"/>
</dbReference>
<dbReference type="SUPFAM" id="SSF46626">
    <property type="entry name" value="Cytochrome c"/>
    <property type="match status" value="1"/>
</dbReference>
<dbReference type="OrthoDB" id="10498977at2759"/>
<proteinExistence type="inferred from homology"/>
<evidence type="ECO:0000256" key="7">
    <source>
        <dbReference type="ARBA" id="ARBA00023004"/>
    </source>
</evidence>
<feature type="compositionally biased region" description="Low complexity" evidence="8">
    <location>
        <begin position="158"/>
        <end position="209"/>
    </location>
</feature>
<accession>A0A7R9A0G9</accession>
<keyword evidence="7" id="KW-0408">Iron</keyword>
<dbReference type="PANTHER" id="PTHR40942">
    <property type="match status" value="1"/>
</dbReference>
<dbReference type="GO" id="GO:0020037">
    <property type="term" value="F:heme binding"/>
    <property type="evidence" value="ECO:0007669"/>
    <property type="project" value="InterPro"/>
</dbReference>
<dbReference type="GO" id="GO:0009055">
    <property type="term" value="F:electron transfer activity"/>
    <property type="evidence" value="ECO:0007669"/>
    <property type="project" value="InterPro"/>
</dbReference>
<comment type="similarity">
    <text evidence="2">Belongs to the cytochrome c family.</text>
</comment>
<dbReference type="Pfam" id="PF13442">
    <property type="entry name" value="Cytochrome_CBB3"/>
    <property type="match status" value="1"/>
</dbReference>
<evidence type="ECO:0000256" key="4">
    <source>
        <dbReference type="ARBA" id="ARBA00022617"/>
    </source>
</evidence>
<dbReference type="PROSITE" id="PS51007">
    <property type="entry name" value="CYTC"/>
    <property type="match status" value="1"/>
</dbReference>
<evidence type="ECO:0000256" key="2">
    <source>
        <dbReference type="ARBA" id="ARBA00006488"/>
    </source>
</evidence>
<keyword evidence="3" id="KW-0813">Transport</keyword>
<keyword evidence="6" id="KW-0249">Electron transport</keyword>
<dbReference type="PRINTS" id="PR00607">
    <property type="entry name" value="CYTCHROMECIE"/>
</dbReference>
<evidence type="ECO:0000256" key="1">
    <source>
        <dbReference type="ARBA" id="ARBA00002555"/>
    </source>
</evidence>
<dbReference type="GO" id="GO:0005506">
    <property type="term" value="F:iron ion binding"/>
    <property type="evidence" value="ECO:0007669"/>
    <property type="project" value="InterPro"/>
</dbReference>
<evidence type="ECO:0000256" key="6">
    <source>
        <dbReference type="ARBA" id="ARBA00022982"/>
    </source>
</evidence>
<gene>
    <name evidence="9" type="ORF">CTOB1V02_LOCUS16563</name>
</gene>
<sequence>MAKPILIGGLALLAAAVFVLVSNLFSTIQRNSTVGTDDGASIAMAAQDNLAPIGTVVAVDKTIVPEARSGEEVYNAACTACHATGVLDAPKLEQAAWTERAAKGLEGLLNNAINGINQMPARGGNPSITDEEMKSAVLYMTQQAGLDLADGDTKQADAEAAPAADTAEAATEQKVAPAAPEAPAKAEAPAEPAAPAAETPPAQPVAPAAQSGINGQK</sequence>
<feature type="region of interest" description="Disordered" evidence="8">
    <location>
        <begin position="154"/>
        <end position="217"/>
    </location>
</feature>
<evidence type="ECO:0000256" key="8">
    <source>
        <dbReference type="SAM" id="MobiDB-lite"/>
    </source>
</evidence>
<comment type="function">
    <text evidence="1">Electron carrier protein. The oxidized form of the cytochrome c heme group can accept an electron from the heme group of the cytochrome c1 subunit of cytochrome reductase. Cytochrome c then transfers this electron to the cytochrome oxidase complex, the final protein carrier in the mitochondrial electron-transport chain.</text>
</comment>
<dbReference type="EMBL" id="OB707824">
    <property type="protein sequence ID" value="CAD7238748.1"/>
    <property type="molecule type" value="Genomic_DNA"/>
</dbReference>
<dbReference type="InterPro" id="IPR002323">
    <property type="entry name" value="Cyt_CIE"/>
</dbReference>
<organism evidence="9">
    <name type="scientific">Cyprideis torosa</name>
    <dbReference type="NCBI Taxonomy" id="163714"/>
    <lineage>
        <taxon>Eukaryota</taxon>
        <taxon>Metazoa</taxon>
        <taxon>Ecdysozoa</taxon>
        <taxon>Arthropoda</taxon>
        <taxon>Crustacea</taxon>
        <taxon>Oligostraca</taxon>
        <taxon>Ostracoda</taxon>
        <taxon>Podocopa</taxon>
        <taxon>Podocopida</taxon>
        <taxon>Cytherocopina</taxon>
        <taxon>Cytheroidea</taxon>
        <taxon>Cytherideidae</taxon>
        <taxon>Cyprideis</taxon>
    </lineage>
</organism>
<reference evidence="9" key="1">
    <citation type="submission" date="2020-11" db="EMBL/GenBank/DDBJ databases">
        <authorList>
            <person name="Tran Van P."/>
        </authorList>
    </citation>
    <scope>NUCLEOTIDE SEQUENCE</scope>
</reference>
<dbReference type="InterPro" id="IPR009056">
    <property type="entry name" value="Cyt_c-like_dom"/>
</dbReference>
<name>A0A7R9A0G9_9CRUS</name>
<evidence type="ECO:0000256" key="5">
    <source>
        <dbReference type="ARBA" id="ARBA00022723"/>
    </source>
</evidence>
<feature type="non-terminal residue" evidence="9">
    <location>
        <position position="217"/>
    </location>
</feature>
<keyword evidence="5" id="KW-0479">Metal-binding</keyword>